<evidence type="ECO:0000313" key="3">
    <source>
        <dbReference type="EMBL" id="KAK7751526.1"/>
    </source>
</evidence>
<dbReference type="Gene3D" id="3.90.280.10">
    <property type="entry name" value="PEBP-like"/>
    <property type="match status" value="1"/>
</dbReference>
<dbReference type="PANTHER" id="PTHR11362:SF141">
    <property type="entry name" value="PHOSPHATIDYLETHANOLAMINE-BINDING PROTEIN"/>
    <property type="match status" value="1"/>
</dbReference>
<dbReference type="Pfam" id="PF01161">
    <property type="entry name" value="PBP"/>
    <property type="match status" value="1"/>
</dbReference>
<accession>A0AAN9UPA4</accession>
<evidence type="ECO:0000313" key="4">
    <source>
        <dbReference type="Proteomes" id="UP001320420"/>
    </source>
</evidence>
<proteinExistence type="predicted"/>
<dbReference type="EMBL" id="JAKJXP020000049">
    <property type="protein sequence ID" value="KAK7751526.1"/>
    <property type="molecule type" value="Genomic_DNA"/>
</dbReference>
<organism evidence="3 4">
    <name type="scientific">Diatrype stigma</name>
    <dbReference type="NCBI Taxonomy" id="117547"/>
    <lineage>
        <taxon>Eukaryota</taxon>
        <taxon>Fungi</taxon>
        <taxon>Dikarya</taxon>
        <taxon>Ascomycota</taxon>
        <taxon>Pezizomycotina</taxon>
        <taxon>Sordariomycetes</taxon>
        <taxon>Xylariomycetidae</taxon>
        <taxon>Xylariales</taxon>
        <taxon>Diatrypaceae</taxon>
        <taxon>Diatrype</taxon>
    </lineage>
</organism>
<keyword evidence="4" id="KW-1185">Reference proteome</keyword>
<evidence type="ECO:0000256" key="2">
    <source>
        <dbReference type="SAM" id="SignalP"/>
    </source>
</evidence>
<sequence>MSWKPFFLLTLATVSQAVTPDGFEPASQTNLLISYLAAAADNGNVLDKAATQTAPTIGTQSKLEGTSFAVMMVDLDIPTANPPETRTLLHWMQIGLTQSESPETVNTTASTTTAFMFQVPESQKAFAEYIGPIPPARVPLSHRYTQILVDTSAATDDNLAALEGAAANRLGFDTLSVLNEAGLVDKVMAGNFFRVENPGPVEGSASNSSTGASGTPTGSITVPTETPVQSPIQPASAVALKSRGLLVAFFVLLGAAIAAL</sequence>
<feature type="chain" id="PRO_5043049778" description="Phosphatidylethanolamine-binding protein" evidence="2">
    <location>
        <begin position="18"/>
        <end position="260"/>
    </location>
</feature>
<dbReference type="InterPro" id="IPR008914">
    <property type="entry name" value="PEBP"/>
</dbReference>
<dbReference type="Proteomes" id="UP001320420">
    <property type="component" value="Unassembled WGS sequence"/>
</dbReference>
<dbReference type="AlphaFoldDB" id="A0AAN9UPA4"/>
<dbReference type="GO" id="GO:0046578">
    <property type="term" value="P:regulation of Ras protein signal transduction"/>
    <property type="evidence" value="ECO:0007669"/>
    <property type="project" value="TreeGrafter"/>
</dbReference>
<dbReference type="PANTHER" id="PTHR11362">
    <property type="entry name" value="PHOSPHATIDYLETHANOLAMINE-BINDING PROTEIN"/>
    <property type="match status" value="1"/>
</dbReference>
<feature type="region of interest" description="Disordered" evidence="1">
    <location>
        <begin position="200"/>
        <end position="226"/>
    </location>
</feature>
<gene>
    <name evidence="3" type="ORF">SLS62_006613</name>
</gene>
<protein>
    <recommendedName>
        <fullName evidence="5">Phosphatidylethanolamine-binding protein</fullName>
    </recommendedName>
</protein>
<dbReference type="InterPro" id="IPR036610">
    <property type="entry name" value="PEBP-like_sf"/>
</dbReference>
<keyword evidence="2" id="KW-0732">Signal</keyword>
<name>A0AAN9UPA4_9PEZI</name>
<dbReference type="GO" id="GO:0030414">
    <property type="term" value="F:peptidase inhibitor activity"/>
    <property type="evidence" value="ECO:0007669"/>
    <property type="project" value="TreeGrafter"/>
</dbReference>
<dbReference type="SUPFAM" id="SSF49777">
    <property type="entry name" value="PEBP-like"/>
    <property type="match status" value="1"/>
</dbReference>
<feature type="signal peptide" evidence="2">
    <location>
        <begin position="1"/>
        <end position="17"/>
    </location>
</feature>
<dbReference type="GO" id="GO:0030162">
    <property type="term" value="P:regulation of proteolysis"/>
    <property type="evidence" value="ECO:0007669"/>
    <property type="project" value="TreeGrafter"/>
</dbReference>
<dbReference type="CDD" id="cd00866">
    <property type="entry name" value="PEBP_euk"/>
    <property type="match status" value="1"/>
</dbReference>
<comment type="caution">
    <text evidence="3">The sequence shown here is derived from an EMBL/GenBank/DDBJ whole genome shotgun (WGS) entry which is preliminary data.</text>
</comment>
<dbReference type="GO" id="GO:0005543">
    <property type="term" value="F:phospholipid binding"/>
    <property type="evidence" value="ECO:0007669"/>
    <property type="project" value="TreeGrafter"/>
</dbReference>
<dbReference type="InterPro" id="IPR035810">
    <property type="entry name" value="PEBP_euk"/>
</dbReference>
<evidence type="ECO:0008006" key="5">
    <source>
        <dbReference type="Google" id="ProtNLM"/>
    </source>
</evidence>
<feature type="compositionally biased region" description="Low complexity" evidence="1">
    <location>
        <begin position="203"/>
        <end position="221"/>
    </location>
</feature>
<reference evidence="3 4" key="1">
    <citation type="submission" date="2024-02" db="EMBL/GenBank/DDBJ databases">
        <title>De novo assembly and annotation of 12 fungi associated with fruit tree decline syndrome in Ontario, Canada.</title>
        <authorList>
            <person name="Sulman M."/>
            <person name="Ellouze W."/>
            <person name="Ilyukhin E."/>
        </authorList>
    </citation>
    <scope>NUCLEOTIDE SEQUENCE [LARGE SCALE GENOMIC DNA]</scope>
    <source>
        <strain evidence="3 4">M11/M66-122</strain>
    </source>
</reference>
<evidence type="ECO:0000256" key="1">
    <source>
        <dbReference type="SAM" id="MobiDB-lite"/>
    </source>
</evidence>